<dbReference type="PIRSF" id="PIRSF020623">
    <property type="entry name" value="PaaX"/>
    <property type="match status" value="1"/>
</dbReference>
<dbReference type="Proteomes" id="UP000291088">
    <property type="component" value="Unassembled WGS sequence"/>
</dbReference>
<dbReference type="OrthoDB" id="2270427at2"/>
<proteinExistence type="predicted"/>
<dbReference type="Pfam" id="PF07848">
    <property type="entry name" value="PaaX"/>
    <property type="match status" value="1"/>
</dbReference>
<name>A0A4V1RLJ7_9HYPH</name>
<feature type="domain" description="Transcriptional repressor PaaX-like C-terminal" evidence="2">
    <location>
        <begin position="168"/>
        <end position="256"/>
    </location>
</feature>
<sequence length="287" mass="30658">MRITGTLSDIQAGLAVRAPAMIVTIYGDIVVPRGGVLWMGTLVEICAGLGISETLVRTAVSRLVAAGQLVGERDGRRSYYGLASGARTEFAAAARLLYGPPSSARGFLIHHAPGVDDETVRRAGLGRMGPDLYMRSDHPGNLPLPGLTFRAEVAEEAALLPAYAATLWNLQSFADGYRAVIDLFSPLAAALHEGAALLPADAVSARLLLVQAYRAVLLRDPRLPSDALPADWPGIAARRLFSELYRKISPLADDYIGTHFEARDGYLPARTDEVVARLQSLASDADV</sequence>
<dbReference type="InterPro" id="IPR036390">
    <property type="entry name" value="WH_DNA-bd_sf"/>
</dbReference>
<dbReference type="EMBL" id="SDVB01000420">
    <property type="protein sequence ID" value="RYB96022.1"/>
    <property type="molecule type" value="Genomic_DNA"/>
</dbReference>
<evidence type="ECO:0000313" key="4">
    <source>
        <dbReference type="Proteomes" id="UP000291088"/>
    </source>
</evidence>
<dbReference type="InterPro" id="IPR013225">
    <property type="entry name" value="PaaX_C"/>
</dbReference>
<dbReference type="GO" id="GO:0006351">
    <property type="term" value="P:DNA-templated transcription"/>
    <property type="evidence" value="ECO:0007669"/>
    <property type="project" value="InterPro"/>
</dbReference>
<evidence type="ECO:0000313" key="3">
    <source>
        <dbReference type="EMBL" id="RYB96022.1"/>
    </source>
</evidence>
<reference evidence="3 4" key="1">
    <citation type="submission" date="2019-01" db="EMBL/GenBank/DDBJ databases">
        <authorList>
            <person name="Deng T."/>
        </authorList>
    </citation>
    <scope>NUCLEOTIDE SEQUENCE [LARGE SCALE GENOMIC DNA]</scope>
    <source>
        <strain evidence="3 4">F8825</strain>
    </source>
</reference>
<dbReference type="InterPro" id="IPR011965">
    <property type="entry name" value="PaaX_trns_reg"/>
</dbReference>
<dbReference type="SUPFAM" id="SSF46785">
    <property type="entry name" value="Winged helix' DNA-binding domain"/>
    <property type="match status" value="1"/>
</dbReference>
<dbReference type="InterPro" id="IPR036388">
    <property type="entry name" value="WH-like_DNA-bd_sf"/>
</dbReference>
<gene>
    <name evidence="3" type="ORF">EUU22_24435</name>
</gene>
<dbReference type="PANTHER" id="PTHR30319">
    <property type="entry name" value="PHENYLACETIC ACID REGULATOR-RELATED TRANSCRIPTIONAL REPRESSOR"/>
    <property type="match status" value="1"/>
</dbReference>
<dbReference type="CDD" id="cd00090">
    <property type="entry name" value="HTH_ARSR"/>
    <property type="match status" value="1"/>
</dbReference>
<dbReference type="AlphaFoldDB" id="A0A4V1RLJ7"/>
<protein>
    <submittedName>
        <fullName evidence="3">PaaX family transcriptional regulator</fullName>
    </submittedName>
</protein>
<organism evidence="3 4">
    <name type="scientific">Ciceribacter ferrooxidans</name>
    <dbReference type="NCBI Taxonomy" id="2509717"/>
    <lineage>
        <taxon>Bacteria</taxon>
        <taxon>Pseudomonadati</taxon>
        <taxon>Pseudomonadota</taxon>
        <taxon>Alphaproteobacteria</taxon>
        <taxon>Hyphomicrobiales</taxon>
        <taxon>Rhizobiaceae</taxon>
        <taxon>Ciceribacter</taxon>
    </lineage>
</organism>
<keyword evidence="4" id="KW-1185">Reference proteome</keyword>
<dbReference type="Gene3D" id="1.20.58.1460">
    <property type="match status" value="1"/>
</dbReference>
<accession>A0A4V1RLJ7</accession>
<dbReference type="Pfam" id="PF08223">
    <property type="entry name" value="PaaX_C"/>
    <property type="match status" value="1"/>
</dbReference>
<dbReference type="GO" id="GO:0006355">
    <property type="term" value="P:regulation of DNA-templated transcription"/>
    <property type="evidence" value="ECO:0007669"/>
    <property type="project" value="UniProtKB-ARBA"/>
</dbReference>
<evidence type="ECO:0000259" key="1">
    <source>
        <dbReference type="Pfam" id="PF07848"/>
    </source>
</evidence>
<dbReference type="PANTHER" id="PTHR30319:SF1">
    <property type="entry name" value="TRANSCRIPTIONAL REPRESSOR PAAX"/>
    <property type="match status" value="1"/>
</dbReference>
<comment type="caution">
    <text evidence="3">The sequence shown here is derived from an EMBL/GenBank/DDBJ whole genome shotgun (WGS) entry which is preliminary data.</text>
</comment>
<dbReference type="Gene3D" id="1.10.10.10">
    <property type="entry name" value="Winged helix-like DNA-binding domain superfamily/Winged helix DNA-binding domain"/>
    <property type="match status" value="1"/>
</dbReference>
<dbReference type="InterPro" id="IPR012906">
    <property type="entry name" value="PaaX-like_N"/>
</dbReference>
<evidence type="ECO:0000259" key="2">
    <source>
        <dbReference type="Pfam" id="PF08223"/>
    </source>
</evidence>
<feature type="domain" description="Transcriptional repressor PaaX-like N-terminal" evidence="1">
    <location>
        <begin position="18"/>
        <end position="83"/>
    </location>
</feature>
<dbReference type="InterPro" id="IPR011991">
    <property type="entry name" value="ArsR-like_HTH"/>
</dbReference>